<sequence length="492" mass="53973">MSGNLSVDSFLHAVAGDLVGGKNPLEVACEHSSVRVAEEILSRRPELAKMKNGDGKVPMHIASEKGDERMVELLAKVSPEACLVEGFASMIPLHLAVIHGHSEVIKAIISTCPQSVLKKTSNQDTVLHLPLKNSQLCTFYLLLSEVKKLNHLHELLNARDGEGNTILHIATSKKLIKLLLVEGMEVCTQNYKGITVLDLCYENSEDGAYKKIRKILTDSKRKVFLGGFSLLSLSNSEVLAFAELITVACFTVLCNMPEPILKDVNLPSEVVPVMDFISGKLSSLFYILPLISTPFMTCTFLVGTFRWPTSDVARLLRFVWVCKCGVFILLVNKLTPKFSTHTHSLLSALLKLISTVAASQDSNLLSISHRRLSLQSPRSTRDSSHSLSSIGQSSLKLISTVAASPNSNLLSQTQTQTQTHTHLLSSVGQSWVLVAQVLFLCVGECGLLNIVVVRSVGDFAKELALFGMICREMESVKCKRKEKSLRAMTMNE</sequence>
<evidence type="ECO:0000313" key="1">
    <source>
        <dbReference type="EMBL" id="KAJ0083992.1"/>
    </source>
</evidence>
<evidence type="ECO:0000313" key="2">
    <source>
        <dbReference type="Proteomes" id="UP001164250"/>
    </source>
</evidence>
<gene>
    <name evidence="1" type="ORF">Patl1_30032</name>
</gene>
<dbReference type="EMBL" id="CM047907">
    <property type="protein sequence ID" value="KAJ0083992.1"/>
    <property type="molecule type" value="Genomic_DNA"/>
</dbReference>
<comment type="caution">
    <text evidence="1">The sequence shown here is derived from an EMBL/GenBank/DDBJ whole genome shotgun (WGS) entry which is preliminary data.</text>
</comment>
<dbReference type="Proteomes" id="UP001164250">
    <property type="component" value="Chromosome 11"/>
</dbReference>
<keyword evidence="2" id="KW-1185">Reference proteome</keyword>
<organism evidence="1 2">
    <name type="scientific">Pistacia atlantica</name>
    <dbReference type="NCBI Taxonomy" id="434234"/>
    <lineage>
        <taxon>Eukaryota</taxon>
        <taxon>Viridiplantae</taxon>
        <taxon>Streptophyta</taxon>
        <taxon>Embryophyta</taxon>
        <taxon>Tracheophyta</taxon>
        <taxon>Spermatophyta</taxon>
        <taxon>Magnoliopsida</taxon>
        <taxon>eudicotyledons</taxon>
        <taxon>Gunneridae</taxon>
        <taxon>Pentapetalae</taxon>
        <taxon>rosids</taxon>
        <taxon>malvids</taxon>
        <taxon>Sapindales</taxon>
        <taxon>Anacardiaceae</taxon>
        <taxon>Pistacia</taxon>
    </lineage>
</organism>
<name>A0ACC1ACH1_9ROSI</name>
<proteinExistence type="predicted"/>
<reference evidence="2" key="1">
    <citation type="journal article" date="2023" name="G3 (Bethesda)">
        <title>Genome assembly and association tests identify interacting loci associated with vigor, precocity, and sex in interspecific pistachio rootstocks.</title>
        <authorList>
            <person name="Palmer W."/>
            <person name="Jacygrad E."/>
            <person name="Sagayaradj S."/>
            <person name="Cavanaugh K."/>
            <person name="Han R."/>
            <person name="Bertier L."/>
            <person name="Beede B."/>
            <person name="Kafkas S."/>
            <person name="Golino D."/>
            <person name="Preece J."/>
            <person name="Michelmore R."/>
        </authorList>
    </citation>
    <scope>NUCLEOTIDE SEQUENCE [LARGE SCALE GENOMIC DNA]</scope>
</reference>
<accession>A0ACC1ACH1</accession>
<protein>
    <submittedName>
        <fullName evidence="1">Uncharacterized protein</fullName>
    </submittedName>
</protein>